<reference evidence="3" key="1">
    <citation type="submission" date="2025-08" db="UniProtKB">
        <authorList>
            <consortium name="RefSeq"/>
        </authorList>
    </citation>
    <scope>IDENTIFICATION</scope>
</reference>
<accession>A0A8B6X3M1</accession>
<name>A0A8B6X3M1_9BURK</name>
<evidence type="ECO:0000256" key="1">
    <source>
        <dbReference type="SAM" id="Phobius"/>
    </source>
</evidence>
<proteinExistence type="predicted"/>
<sequence length="107" mass="11645">MNRFDPELWLGRLTLAVVLFLLGGLLVQAVLGVIWGEANMVVSRSAMALLPGESRAWSLAKIGLILGLLGLWWQKERVPNAVWLVRVSIATMICGTVSCVGMVLTRA</sequence>
<feature type="transmembrane region" description="Helical" evidence="1">
    <location>
        <begin position="80"/>
        <end position="104"/>
    </location>
</feature>
<dbReference type="Proteomes" id="UP000675920">
    <property type="component" value="Unplaced"/>
</dbReference>
<organism evidence="2 3">
    <name type="scientific">Derxia gummosa DSM 723</name>
    <dbReference type="NCBI Taxonomy" id="1121388"/>
    <lineage>
        <taxon>Bacteria</taxon>
        <taxon>Pseudomonadati</taxon>
        <taxon>Pseudomonadota</taxon>
        <taxon>Betaproteobacteria</taxon>
        <taxon>Burkholderiales</taxon>
        <taxon>Alcaligenaceae</taxon>
        <taxon>Derxia</taxon>
    </lineage>
</organism>
<evidence type="ECO:0000313" key="3">
    <source>
        <dbReference type="RefSeq" id="WP_028311342.1"/>
    </source>
</evidence>
<keyword evidence="2" id="KW-1185">Reference proteome</keyword>
<evidence type="ECO:0000313" key="2">
    <source>
        <dbReference type="Proteomes" id="UP000675920"/>
    </source>
</evidence>
<dbReference type="RefSeq" id="WP_028311342.1">
    <property type="nucleotide sequence ID" value="NZ_AXWS01000008.1"/>
</dbReference>
<keyword evidence="1" id="KW-0472">Membrane</keyword>
<keyword evidence="1" id="KW-1133">Transmembrane helix</keyword>
<feature type="transmembrane region" description="Helical" evidence="1">
    <location>
        <begin position="56"/>
        <end position="74"/>
    </location>
</feature>
<dbReference type="OrthoDB" id="9901152at2"/>
<keyword evidence="1" id="KW-0812">Transmembrane</keyword>
<protein>
    <submittedName>
        <fullName evidence="3">Uncharacterized protein</fullName>
    </submittedName>
</protein>
<feature type="transmembrane region" description="Helical" evidence="1">
    <location>
        <begin position="12"/>
        <end position="35"/>
    </location>
</feature>
<dbReference type="AlphaFoldDB" id="A0A8B6X3M1"/>